<protein>
    <recommendedName>
        <fullName evidence="1">Helix-turn-helix domain-containing protein</fullName>
    </recommendedName>
</protein>
<organism evidence="2 3">
    <name type="scientific">Trachymyrmex cornetzi</name>
    <dbReference type="NCBI Taxonomy" id="471704"/>
    <lineage>
        <taxon>Eukaryota</taxon>
        <taxon>Metazoa</taxon>
        <taxon>Ecdysozoa</taxon>
        <taxon>Arthropoda</taxon>
        <taxon>Hexapoda</taxon>
        <taxon>Insecta</taxon>
        <taxon>Pterygota</taxon>
        <taxon>Neoptera</taxon>
        <taxon>Endopterygota</taxon>
        <taxon>Hymenoptera</taxon>
        <taxon>Apocrita</taxon>
        <taxon>Aculeata</taxon>
        <taxon>Formicoidea</taxon>
        <taxon>Formicidae</taxon>
        <taxon>Myrmicinae</taxon>
        <taxon>Trachymyrmex</taxon>
    </lineage>
</organism>
<gene>
    <name evidence="2" type="ORF">ALC57_18688</name>
</gene>
<feature type="domain" description="Helix-turn-helix" evidence="1">
    <location>
        <begin position="8"/>
        <end position="63"/>
    </location>
</feature>
<dbReference type="AlphaFoldDB" id="A0A151IRB9"/>
<dbReference type="Proteomes" id="UP000078492">
    <property type="component" value="Unassembled WGS sequence"/>
</dbReference>
<evidence type="ECO:0000259" key="1">
    <source>
        <dbReference type="Pfam" id="PF26215"/>
    </source>
</evidence>
<dbReference type="CDD" id="cd10442">
    <property type="entry name" value="GIY-YIG_PLEs"/>
    <property type="match status" value="1"/>
</dbReference>
<proteinExistence type="predicted"/>
<dbReference type="PANTHER" id="PTHR21301:SF10">
    <property type="entry name" value="REVERSE TRANSCRIPTASE DOMAIN-CONTAINING PROTEIN"/>
    <property type="match status" value="1"/>
</dbReference>
<dbReference type="InterPro" id="IPR035901">
    <property type="entry name" value="GIY-YIG_endonuc_sf"/>
</dbReference>
<accession>A0A151IRB9</accession>
<sequence length="249" mass="29279">MDVRVYTFYSCHPLSQKVGTIVSLIDRIILLSHPKFHKKNFYFIIDVLLRNEYPLKLIFTTIKKFKQLNYRNIPSDDIPSSASASSFENKIFFVIPYIPSISEKIKSFFSKISDLMFAYRGIKKLNSFIRVQKDRLPIISQAKVVYRLNCKNCDASYVGQTGRCVGVRMSEHRNHINRNTTQSSVITEHRLQTSHDFNWDNIKILDKEKFWNKRILSEMIHIKKQKHGLNLQNDTYKLDPLYESLFSTS</sequence>
<dbReference type="InterPro" id="IPR058912">
    <property type="entry name" value="HTH_animal"/>
</dbReference>
<name>A0A151IRB9_9HYME</name>
<dbReference type="Pfam" id="PF26215">
    <property type="entry name" value="HTH_animal"/>
    <property type="match status" value="1"/>
</dbReference>
<reference evidence="2 3" key="1">
    <citation type="submission" date="2015-09" db="EMBL/GenBank/DDBJ databases">
        <title>Trachymyrmex cornetzi WGS genome.</title>
        <authorList>
            <person name="Nygaard S."/>
            <person name="Hu H."/>
            <person name="Boomsma J."/>
            <person name="Zhang G."/>
        </authorList>
    </citation>
    <scope>NUCLEOTIDE SEQUENCE [LARGE SCALE GENOMIC DNA]</scope>
    <source>
        <strain evidence="2">Tcor2-1</strain>
        <tissue evidence="2">Whole body</tissue>
    </source>
</reference>
<evidence type="ECO:0000313" key="3">
    <source>
        <dbReference type="Proteomes" id="UP000078492"/>
    </source>
</evidence>
<dbReference type="EMBL" id="KQ981137">
    <property type="protein sequence ID" value="KYN09195.1"/>
    <property type="molecule type" value="Genomic_DNA"/>
</dbReference>
<evidence type="ECO:0000313" key="2">
    <source>
        <dbReference type="EMBL" id="KYN09195.1"/>
    </source>
</evidence>
<keyword evidence="3" id="KW-1185">Reference proteome</keyword>
<dbReference type="PANTHER" id="PTHR21301">
    <property type="entry name" value="REVERSE TRANSCRIPTASE"/>
    <property type="match status" value="1"/>
</dbReference>
<dbReference type="Gene3D" id="3.40.1440.10">
    <property type="entry name" value="GIY-YIG endonuclease"/>
    <property type="match status" value="1"/>
</dbReference>